<keyword evidence="2" id="KW-1185">Reference proteome</keyword>
<accession>A0A1I2K3T9</accession>
<sequence length="1376" mass="161691">MKSISWHQLEQNSSSKELSFESFCFQIATKKYKDYGTFESFYNTPGSEFYLELSKDCNELNAKAGDIIGWQAKFWLNKKDDDNSPLDVTHRNELVQGLKKSLEYKNNLTHWIICTPGKFSNTKTKAGKPWDLLVKECNQIKKSVNLSHWHKDIFEAIFHSNPEGFSSIFNLYFNTKLIGKEFLNSLTRANLRQLERKFDVDLHIKEDGELNLLNSIYPDKARADVNIYIKLLDDVIDDINRDYRIKTDQFNDLTSEFVKLTRDFYSKHIEILNEINSIYKETIDIYVFAKKSKTAIDNFIQNSEIERDQLNKHLKEIFKKSDNNDINYQDVDWLEFMIQNVNNISDLLIGRRKDNSLLKIILRILSNDVHVFGAAGYGKTHFACSISYNLLKNEYPALLLLGSSFRNSVTPKERIIQLLDLDGSYSFKDFLGAIDILGEIYKCKVPIIIDGLNESYPSAGEIWHSELYSIINDVRKYSNILLITTCREKRDYIQQIFNKESYKEVDNFVYLKGFTDKNINSAVEKYFEKYSIKPSSKPYDITLFENPLRLKIFCEVNKDRSNLDINLYSIIESIESYILNLIKKISTKEHAVNAIRKSKLEKGLQEIGEILWNNNKREIQFSDFYPLFEEELSFNLIDEGLCFQRDINNEDELIQFTYDLVGGYQIAKSVFFKNKSIPLIIEQLQSAETKEKLFCDDKTKRHPLHEDILKSISYLLPLKTRKQIYEVLPEESILLESIGNIELLTSNENDKIKFVKFLDSLSLSSELVNSLFQRLYDDIAQRNTFNSFDIITTVFLKLSPYEIDMFWNELIRKDSYKLQSILKSIIKNSQNTRYSKDNVLLFVLLLTGSTDKKLRNEATKVLMHLGVIYPNCILRLAQTFILANDIFILESLICALTGVVLRLKEKHFTKNVVNFLQRDFLVKNSTNHIAILDYLQTIFEFGFSYYGIEYDKNIINRNKDEVWVLNKELIRKDKGDDFFWSYEMMDYDFIKFQIVSLSEHSYGSISKYSRAEIISFISERIKQNGYDKDLYNPLEEKIAEDNKYRREEASEQVIKYGEKYLYYTYLELAGFLMLNNQIKPEYKNTLRFSYVFFDPTFPVVKNRTQVINDCFLPAFNEDIQNWVLKDPSPLLHRLYITIPYFENSEMVLIYASLNQKDDDSKTYITVHINTYLFESKLKKDISETFQSSYVHESDGFSQIFGGEIPWRSHVENDEEIEDFEDEDGFEYEGDDDFDDNFESPNKTNNQAAILLSSDCYYPLVNKYSWSSWTRDRFQNPSFVFLDSIIANKMELVFNVDELSHINKNGKFITKYYKTDNSEFLFIDRQVLEKYMSDNSLDLVWNKFIAKYGEFGVYQDNKLDPSYKDTKSIDFYSDYTP</sequence>
<dbReference type="STRING" id="655355.SAMN05216283_110139"/>
<dbReference type="Gene3D" id="3.40.50.300">
    <property type="entry name" value="P-loop containing nucleotide triphosphate hydrolases"/>
    <property type="match status" value="1"/>
</dbReference>
<dbReference type="InterPro" id="IPR027417">
    <property type="entry name" value="P-loop_NTPase"/>
</dbReference>
<gene>
    <name evidence="1" type="ORF">SAMN05216283_110139</name>
</gene>
<protein>
    <submittedName>
        <fullName evidence="1">NACHT domain-containing protein</fullName>
    </submittedName>
</protein>
<dbReference type="EMBL" id="FONW01000010">
    <property type="protein sequence ID" value="SFF60840.1"/>
    <property type="molecule type" value="Genomic_DNA"/>
</dbReference>
<dbReference type="RefSeq" id="WP_093921000.1">
    <property type="nucleotide sequence ID" value="NZ_FONW01000010.1"/>
</dbReference>
<proteinExistence type="predicted"/>
<name>A0A1I2K3T9_9BACT</name>
<dbReference type="Proteomes" id="UP000198964">
    <property type="component" value="Unassembled WGS sequence"/>
</dbReference>
<dbReference type="SUPFAM" id="SSF52540">
    <property type="entry name" value="P-loop containing nucleoside triphosphate hydrolases"/>
    <property type="match status" value="1"/>
</dbReference>
<evidence type="ECO:0000313" key="1">
    <source>
        <dbReference type="EMBL" id="SFF60840.1"/>
    </source>
</evidence>
<reference evidence="1 2" key="1">
    <citation type="submission" date="2016-10" db="EMBL/GenBank/DDBJ databases">
        <authorList>
            <person name="de Groot N.N."/>
        </authorList>
    </citation>
    <scope>NUCLEOTIDE SEQUENCE [LARGE SCALE GENOMIC DNA]</scope>
    <source>
        <strain evidence="1 2">CGMCC 1.9156</strain>
    </source>
</reference>
<organism evidence="1 2">
    <name type="scientific">Sunxiuqinia elliptica</name>
    <dbReference type="NCBI Taxonomy" id="655355"/>
    <lineage>
        <taxon>Bacteria</taxon>
        <taxon>Pseudomonadati</taxon>
        <taxon>Bacteroidota</taxon>
        <taxon>Bacteroidia</taxon>
        <taxon>Marinilabiliales</taxon>
        <taxon>Prolixibacteraceae</taxon>
        <taxon>Sunxiuqinia</taxon>
    </lineage>
</organism>
<evidence type="ECO:0000313" key="2">
    <source>
        <dbReference type="Proteomes" id="UP000198964"/>
    </source>
</evidence>